<sequence>MDPVRFLREGLADDSLRTAILVGLATIPFTLVLSWEPAAGDTVVVGGSVSGTPMLLPDSSSAPCIATGGLAEPGSGPASRPRSGR</sequence>
<evidence type="ECO:0000313" key="2">
    <source>
        <dbReference type="EMBL" id="MFC4988696.1"/>
    </source>
</evidence>
<dbReference type="AlphaFoldDB" id="A0ABD5QFY1"/>
<dbReference type="RefSeq" id="WP_224827425.1">
    <property type="nucleotide sequence ID" value="NZ_JAIVEF010000001.1"/>
</dbReference>
<comment type="caution">
    <text evidence="2">The sequence shown here is derived from an EMBL/GenBank/DDBJ whole genome shotgun (WGS) entry which is preliminary data.</text>
</comment>
<protein>
    <submittedName>
        <fullName evidence="2">Uncharacterized protein</fullName>
    </submittedName>
</protein>
<feature type="region of interest" description="Disordered" evidence="1">
    <location>
        <begin position="66"/>
        <end position="85"/>
    </location>
</feature>
<gene>
    <name evidence="2" type="ORF">ACFPFO_13175</name>
</gene>
<organism evidence="2 3">
    <name type="scientific">Saliphagus infecundisoli</name>
    <dbReference type="NCBI Taxonomy" id="1849069"/>
    <lineage>
        <taxon>Archaea</taxon>
        <taxon>Methanobacteriati</taxon>
        <taxon>Methanobacteriota</taxon>
        <taxon>Stenosarchaea group</taxon>
        <taxon>Halobacteria</taxon>
        <taxon>Halobacteriales</taxon>
        <taxon>Natrialbaceae</taxon>
        <taxon>Saliphagus</taxon>
    </lineage>
</organism>
<proteinExistence type="predicted"/>
<dbReference type="Proteomes" id="UP001595925">
    <property type="component" value="Unassembled WGS sequence"/>
</dbReference>
<reference evidence="2 3" key="1">
    <citation type="journal article" date="2019" name="Int. J. Syst. Evol. Microbiol.">
        <title>The Global Catalogue of Microorganisms (GCM) 10K type strain sequencing project: providing services to taxonomists for standard genome sequencing and annotation.</title>
        <authorList>
            <consortium name="The Broad Institute Genomics Platform"/>
            <consortium name="The Broad Institute Genome Sequencing Center for Infectious Disease"/>
            <person name="Wu L."/>
            <person name="Ma J."/>
        </authorList>
    </citation>
    <scope>NUCLEOTIDE SEQUENCE [LARGE SCALE GENOMIC DNA]</scope>
    <source>
        <strain evidence="2 3">CGMCC 1.15824</strain>
    </source>
</reference>
<keyword evidence="3" id="KW-1185">Reference proteome</keyword>
<dbReference type="EMBL" id="JBHSJG010000036">
    <property type="protein sequence ID" value="MFC4988696.1"/>
    <property type="molecule type" value="Genomic_DNA"/>
</dbReference>
<name>A0ABD5QFY1_9EURY</name>
<accession>A0ABD5QFY1</accession>
<evidence type="ECO:0000256" key="1">
    <source>
        <dbReference type="SAM" id="MobiDB-lite"/>
    </source>
</evidence>
<evidence type="ECO:0000313" key="3">
    <source>
        <dbReference type="Proteomes" id="UP001595925"/>
    </source>
</evidence>